<proteinExistence type="predicted"/>
<feature type="transmembrane region" description="Helical" evidence="2">
    <location>
        <begin position="458"/>
        <end position="479"/>
    </location>
</feature>
<name>A0A9K3D2V3_9EUKA</name>
<feature type="transmembrane region" description="Helical" evidence="2">
    <location>
        <begin position="29"/>
        <end position="53"/>
    </location>
</feature>
<keyword evidence="2" id="KW-0812">Transmembrane</keyword>
<accession>A0A9K3D2V3</accession>
<feature type="region of interest" description="Disordered" evidence="1">
    <location>
        <begin position="313"/>
        <end position="374"/>
    </location>
</feature>
<dbReference type="Proteomes" id="UP000265618">
    <property type="component" value="Unassembled WGS sequence"/>
</dbReference>
<comment type="caution">
    <text evidence="3">The sequence shown here is derived from an EMBL/GenBank/DDBJ whole genome shotgun (WGS) entry which is preliminary data.</text>
</comment>
<keyword evidence="2" id="KW-1133">Transmembrane helix</keyword>
<organism evidence="3 4">
    <name type="scientific">Kipferlia bialata</name>
    <dbReference type="NCBI Taxonomy" id="797122"/>
    <lineage>
        <taxon>Eukaryota</taxon>
        <taxon>Metamonada</taxon>
        <taxon>Carpediemonas-like organisms</taxon>
        <taxon>Kipferlia</taxon>
    </lineage>
</organism>
<protein>
    <submittedName>
        <fullName evidence="3">Uncharacterized protein</fullName>
    </submittedName>
</protein>
<feature type="transmembrane region" description="Helical" evidence="2">
    <location>
        <begin position="115"/>
        <end position="135"/>
    </location>
</feature>
<feature type="region of interest" description="Disordered" evidence="1">
    <location>
        <begin position="229"/>
        <end position="251"/>
    </location>
</feature>
<evidence type="ECO:0000256" key="1">
    <source>
        <dbReference type="SAM" id="MobiDB-lite"/>
    </source>
</evidence>
<evidence type="ECO:0000313" key="4">
    <source>
        <dbReference type="Proteomes" id="UP000265618"/>
    </source>
</evidence>
<sequence>MAVRALCFILETFCLAKMLRHRKQMNRRVVRILVLIYLLTVGTFVVVSVYNYLFYLAAEDNALQYSLLPYKALLNFPGSSSLAFVSVTLAFLYIRMLRHIIRPSTFKRVLRVMKITSGIILVLTLLLGATTHWYYLDVRKLGLDDFSIYVEAGTFHAMINFYNIRFQVLNVVAIFQLLVVIVSLKRSLRTLRKMTADSAEAPCDIPYEYSSEGETDGCEHCMPSTCGKRGVDRERESPQWPTGNRNPPVMLESEVHMSPDGEPSLALSLATPPSDAHLGGAFPSPSEAMIGGAFPSPSEAMVGAEGRDTFPAQVQQQHSVNESVEEESDGEGEDDTPPSRRPPPSPCQGTTQGGMGVGQQHMETEEGEREWGEGGWGADVAAAWMQREGSYSDRGKMLREESVTRMHLGVVTHEGVNMGAQTERGGQTERGREDVVIDVPEVQTKHQSGERRLTKLDVLPYAYAVYCTAYIVLLTLLRTGTASDNAYLLRIYVYLLPFQYLLEGLCVSVIIYPFGEREGEGMLSARG</sequence>
<feature type="compositionally biased region" description="Acidic residues" evidence="1">
    <location>
        <begin position="323"/>
        <end position="336"/>
    </location>
</feature>
<dbReference type="AlphaFoldDB" id="A0A9K3D2V3"/>
<feature type="transmembrane region" description="Helical" evidence="2">
    <location>
        <begin position="73"/>
        <end position="94"/>
    </location>
</feature>
<keyword evidence="2" id="KW-0472">Membrane</keyword>
<reference evidence="3 4" key="1">
    <citation type="journal article" date="2018" name="PLoS ONE">
        <title>The draft genome of Kipferlia bialata reveals reductive genome evolution in fornicate parasites.</title>
        <authorList>
            <person name="Tanifuji G."/>
            <person name="Takabayashi S."/>
            <person name="Kume K."/>
            <person name="Takagi M."/>
            <person name="Nakayama T."/>
            <person name="Kamikawa R."/>
            <person name="Inagaki Y."/>
            <person name="Hashimoto T."/>
        </authorList>
    </citation>
    <scope>NUCLEOTIDE SEQUENCE [LARGE SCALE GENOMIC DNA]</scope>
    <source>
        <strain evidence="3">NY0173</strain>
    </source>
</reference>
<evidence type="ECO:0000313" key="3">
    <source>
        <dbReference type="EMBL" id="GIQ86590.1"/>
    </source>
</evidence>
<feature type="transmembrane region" description="Helical" evidence="2">
    <location>
        <begin position="164"/>
        <end position="184"/>
    </location>
</feature>
<keyword evidence="4" id="KW-1185">Reference proteome</keyword>
<gene>
    <name evidence="3" type="ORF">KIPB_008470</name>
</gene>
<evidence type="ECO:0000256" key="2">
    <source>
        <dbReference type="SAM" id="Phobius"/>
    </source>
</evidence>
<feature type="transmembrane region" description="Helical" evidence="2">
    <location>
        <begin position="491"/>
        <end position="514"/>
    </location>
</feature>
<dbReference type="EMBL" id="BDIP01002633">
    <property type="protein sequence ID" value="GIQ86590.1"/>
    <property type="molecule type" value="Genomic_DNA"/>
</dbReference>